<reference evidence="4 5" key="1">
    <citation type="journal article" date="2019" name="Int. J. Syst. Evol. Microbiol.">
        <title>The Global Catalogue of Microorganisms (GCM) 10K type strain sequencing project: providing services to taxonomists for standard genome sequencing and annotation.</title>
        <authorList>
            <consortium name="The Broad Institute Genomics Platform"/>
            <consortium name="The Broad Institute Genome Sequencing Center for Infectious Disease"/>
            <person name="Wu L."/>
            <person name="Ma J."/>
        </authorList>
    </citation>
    <scope>NUCLEOTIDE SEQUENCE [LARGE SCALE GENOMIC DNA]</scope>
    <source>
        <strain evidence="4 5">JCM 3367</strain>
    </source>
</reference>
<keyword evidence="2" id="KW-0812">Transmembrane</keyword>
<feature type="domain" description="Ricin B lectin" evidence="3">
    <location>
        <begin position="247"/>
        <end position="376"/>
    </location>
</feature>
<feature type="region of interest" description="Disordered" evidence="1">
    <location>
        <begin position="190"/>
        <end position="245"/>
    </location>
</feature>
<evidence type="ECO:0000259" key="3">
    <source>
        <dbReference type="SMART" id="SM00458"/>
    </source>
</evidence>
<dbReference type="InterPro" id="IPR035992">
    <property type="entry name" value="Ricin_B-like_lectins"/>
</dbReference>
<name>A0ABN3NHR1_9ACTN</name>
<sequence>MATQNPDRDATEPEIGDPGRPAADSASAASAATAEPPMPATATPVTSAVGSTPRLDATTPRPLDAPTEHSGLDGMPAGQSDAAGAGGTTPDGAPGITDTPSAPTVRASASVPDRDISDTAEIPKIVLPSPVAAAVPAAAEAPVIGRRRKATSRSTWLLSGVCALGLLGGVALVTGLVDLESAVDGGVAAEPAPPFAAEPTSSPAATPDTGRSASASPTPSRTASRSPSARPSPTSSPVPDRAQDEGDRIGALRSAATDMCLGETRGRQVTQRSCALDGSDPQWLLAREDSGFVAINRGTGQCLESPNRLDLATVALTRCSGDADQRWVASVAGNVFTLRNERTGKCLDVPAGTAIEGLRISQFRCNGSTAQNWELVVV</sequence>
<feature type="transmembrane region" description="Helical" evidence="2">
    <location>
        <begin position="156"/>
        <end position="177"/>
    </location>
</feature>
<evidence type="ECO:0000313" key="4">
    <source>
        <dbReference type="EMBL" id="GAA2521236.1"/>
    </source>
</evidence>
<gene>
    <name evidence="4" type="ORF">GCM10010201_18850</name>
</gene>
<feature type="compositionally biased region" description="Low complexity" evidence="1">
    <location>
        <begin position="21"/>
        <end position="52"/>
    </location>
</feature>
<dbReference type="EMBL" id="BAAARY010000006">
    <property type="protein sequence ID" value="GAA2521236.1"/>
    <property type="molecule type" value="Genomic_DNA"/>
</dbReference>
<accession>A0ABN3NHR1</accession>
<proteinExistence type="predicted"/>
<protein>
    <recommendedName>
        <fullName evidence="3">Ricin B lectin domain-containing protein</fullName>
    </recommendedName>
</protein>
<evidence type="ECO:0000256" key="2">
    <source>
        <dbReference type="SAM" id="Phobius"/>
    </source>
</evidence>
<keyword evidence="5" id="KW-1185">Reference proteome</keyword>
<feature type="compositionally biased region" description="Basic and acidic residues" evidence="1">
    <location>
        <begin position="1"/>
        <end position="11"/>
    </location>
</feature>
<dbReference type="Gene3D" id="2.80.10.50">
    <property type="match status" value="2"/>
</dbReference>
<feature type="compositionally biased region" description="Low complexity" evidence="1">
    <location>
        <begin position="197"/>
        <end position="237"/>
    </location>
</feature>
<dbReference type="RefSeq" id="WP_344171317.1">
    <property type="nucleotide sequence ID" value="NZ_BAAARY010000006.1"/>
</dbReference>
<keyword evidence="2" id="KW-0472">Membrane</keyword>
<feature type="compositionally biased region" description="Low complexity" evidence="1">
    <location>
        <begin position="90"/>
        <end position="100"/>
    </location>
</feature>
<dbReference type="SMART" id="SM00458">
    <property type="entry name" value="RICIN"/>
    <property type="match status" value="1"/>
</dbReference>
<organism evidence="4 5">
    <name type="scientific">Pilimelia columellifera subsp. columellifera</name>
    <dbReference type="NCBI Taxonomy" id="706583"/>
    <lineage>
        <taxon>Bacteria</taxon>
        <taxon>Bacillati</taxon>
        <taxon>Actinomycetota</taxon>
        <taxon>Actinomycetes</taxon>
        <taxon>Micromonosporales</taxon>
        <taxon>Micromonosporaceae</taxon>
        <taxon>Pilimelia</taxon>
    </lineage>
</organism>
<dbReference type="SUPFAM" id="SSF50370">
    <property type="entry name" value="Ricin B-like lectins"/>
    <property type="match status" value="1"/>
</dbReference>
<evidence type="ECO:0000256" key="1">
    <source>
        <dbReference type="SAM" id="MobiDB-lite"/>
    </source>
</evidence>
<dbReference type="PROSITE" id="PS50231">
    <property type="entry name" value="RICIN_B_LECTIN"/>
    <property type="match status" value="1"/>
</dbReference>
<dbReference type="Pfam" id="PF14200">
    <property type="entry name" value="RicinB_lectin_2"/>
    <property type="match status" value="1"/>
</dbReference>
<dbReference type="Proteomes" id="UP001499978">
    <property type="component" value="Unassembled WGS sequence"/>
</dbReference>
<comment type="caution">
    <text evidence="4">The sequence shown here is derived from an EMBL/GenBank/DDBJ whole genome shotgun (WGS) entry which is preliminary data.</text>
</comment>
<keyword evidence="2" id="KW-1133">Transmembrane helix</keyword>
<evidence type="ECO:0000313" key="5">
    <source>
        <dbReference type="Proteomes" id="UP001499978"/>
    </source>
</evidence>
<dbReference type="CDD" id="cd00161">
    <property type="entry name" value="beta-trefoil_Ricin-like"/>
    <property type="match status" value="1"/>
</dbReference>
<dbReference type="InterPro" id="IPR000772">
    <property type="entry name" value="Ricin_B_lectin"/>
</dbReference>
<feature type="region of interest" description="Disordered" evidence="1">
    <location>
        <begin position="1"/>
        <end position="116"/>
    </location>
</feature>